<gene>
    <name evidence="2" type="ORF">LCGC14_2863500</name>
</gene>
<evidence type="ECO:0000313" key="2">
    <source>
        <dbReference type="EMBL" id="KKK76453.1"/>
    </source>
</evidence>
<feature type="non-terminal residue" evidence="2">
    <location>
        <position position="1"/>
    </location>
</feature>
<organism evidence="2">
    <name type="scientific">marine sediment metagenome</name>
    <dbReference type="NCBI Taxonomy" id="412755"/>
    <lineage>
        <taxon>unclassified sequences</taxon>
        <taxon>metagenomes</taxon>
        <taxon>ecological metagenomes</taxon>
    </lineage>
</organism>
<proteinExistence type="predicted"/>
<evidence type="ECO:0000256" key="1">
    <source>
        <dbReference type="SAM" id="Phobius"/>
    </source>
</evidence>
<dbReference type="EMBL" id="LAZR01055398">
    <property type="protein sequence ID" value="KKK76453.1"/>
    <property type="molecule type" value="Genomic_DNA"/>
</dbReference>
<sequence>PYMGSFLWICMGLIVALENIYRKMEVKS</sequence>
<dbReference type="AlphaFoldDB" id="A0A0F8Y5A9"/>
<reference evidence="2" key="1">
    <citation type="journal article" date="2015" name="Nature">
        <title>Complex archaea that bridge the gap between prokaryotes and eukaryotes.</title>
        <authorList>
            <person name="Spang A."/>
            <person name="Saw J.H."/>
            <person name="Jorgensen S.L."/>
            <person name="Zaremba-Niedzwiedzka K."/>
            <person name="Martijn J."/>
            <person name="Lind A.E."/>
            <person name="van Eijk R."/>
            <person name="Schleper C."/>
            <person name="Guy L."/>
            <person name="Ettema T.J."/>
        </authorList>
    </citation>
    <scope>NUCLEOTIDE SEQUENCE</scope>
</reference>
<keyword evidence="1" id="KW-1133">Transmembrane helix</keyword>
<keyword evidence="1" id="KW-0472">Membrane</keyword>
<protein>
    <submittedName>
        <fullName evidence="2">Uncharacterized protein</fullName>
    </submittedName>
</protein>
<comment type="caution">
    <text evidence="2">The sequence shown here is derived from an EMBL/GenBank/DDBJ whole genome shotgun (WGS) entry which is preliminary data.</text>
</comment>
<name>A0A0F8Y5A9_9ZZZZ</name>
<keyword evidence="1" id="KW-0812">Transmembrane</keyword>
<feature type="transmembrane region" description="Helical" evidence="1">
    <location>
        <begin position="6"/>
        <end position="21"/>
    </location>
</feature>
<accession>A0A0F8Y5A9</accession>